<keyword evidence="2" id="KW-1185">Reference proteome</keyword>
<dbReference type="AlphaFoldDB" id="A0A915L0C2"/>
<dbReference type="WBParaSite" id="nRc.2.0.1.t43900-RA">
    <property type="protein sequence ID" value="nRc.2.0.1.t43900-RA"/>
    <property type="gene ID" value="nRc.2.0.1.g43900"/>
</dbReference>
<accession>A0A915L0C2</accession>
<protein>
    <submittedName>
        <fullName evidence="3">Uncharacterized protein</fullName>
    </submittedName>
</protein>
<evidence type="ECO:0000256" key="1">
    <source>
        <dbReference type="SAM" id="MobiDB-lite"/>
    </source>
</evidence>
<evidence type="ECO:0000313" key="2">
    <source>
        <dbReference type="Proteomes" id="UP000887565"/>
    </source>
</evidence>
<reference evidence="3" key="1">
    <citation type="submission" date="2022-11" db="UniProtKB">
        <authorList>
            <consortium name="WormBaseParasite"/>
        </authorList>
    </citation>
    <scope>IDENTIFICATION</scope>
</reference>
<proteinExistence type="predicted"/>
<sequence>MEQDSFKPADLDVQLPKSPQPFDRRFERHHSMDRPQNRYCECSLSNDRRPQNSVPPPTKFISFQPQMLEQPPQPPTRTEMLLEQLIQRYDRDYEE</sequence>
<feature type="region of interest" description="Disordered" evidence="1">
    <location>
        <begin position="1"/>
        <end position="32"/>
    </location>
</feature>
<name>A0A915L0C2_ROMCU</name>
<feature type="compositionally biased region" description="Basic and acidic residues" evidence="1">
    <location>
        <begin position="22"/>
        <end position="32"/>
    </location>
</feature>
<feature type="compositionally biased region" description="Basic and acidic residues" evidence="1">
    <location>
        <begin position="1"/>
        <end position="10"/>
    </location>
</feature>
<dbReference type="Proteomes" id="UP000887565">
    <property type="component" value="Unplaced"/>
</dbReference>
<feature type="region of interest" description="Disordered" evidence="1">
    <location>
        <begin position="42"/>
        <end position="61"/>
    </location>
</feature>
<organism evidence="2 3">
    <name type="scientific">Romanomermis culicivorax</name>
    <name type="common">Nematode worm</name>
    <dbReference type="NCBI Taxonomy" id="13658"/>
    <lineage>
        <taxon>Eukaryota</taxon>
        <taxon>Metazoa</taxon>
        <taxon>Ecdysozoa</taxon>
        <taxon>Nematoda</taxon>
        <taxon>Enoplea</taxon>
        <taxon>Dorylaimia</taxon>
        <taxon>Mermithida</taxon>
        <taxon>Mermithoidea</taxon>
        <taxon>Mermithidae</taxon>
        <taxon>Romanomermis</taxon>
    </lineage>
</organism>
<evidence type="ECO:0000313" key="3">
    <source>
        <dbReference type="WBParaSite" id="nRc.2.0.1.t43900-RA"/>
    </source>
</evidence>